<evidence type="ECO:0000256" key="1">
    <source>
        <dbReference type="ARBA" id="ARBA00004141"/>
    </source>
</evidence>
<dbReference type="InterPro" id="IPR036790">
    <property type="entry name" value="Frizzled_dom_sf"/>
</dbReference>
<evidence type="ECO:0000256" key="9">
    <source>
        <dbReference type="ARBA" id="ARBA00023157"/>
    </source>
</evidence>
<dbReference type="SUPFAM" id="SSF57440">
    <property type="entry name" value="Kringle-like"/>
    <property type="match status" value="1"/>
</dbReference>
<dbReference type="InterPro" id="IPR038050">
    <property type="entry name" value="Neuro_actylchol_rec"/>
</dbReference>
<feature type="transmembrane region" description="Helical" evidence="11">
    <location>
        <begin position="705"/>
        <end position="723"/>
    </location>
</feature>
<protein>
    <submittedName>
        <fullName evidence="16">CHRNB3 protein</fullName>
    </submittedName>
</protein>
<dbReference type="PROSITE" id="PS50038">
    <property type="entry name" value="FZ"/>
    <property type="match status" value="1"/>
</dbReference>
<dbReference type="CDD" id="cd07066">
    <property type="entry name" value="CRD_FZ"/>
    <property type="match status" value="1"/>
</dbReference>
<keyword evidence="11" id="KW-0812">Transmembrane</keyword>
<dbReference type="Pfam" id="PF00431">
    <property type="entry name" value="CUB"/>
    <property type="match status" value="1"/>
</dbReference>
<feature type="domain" description="FZ" evidence="14">
    <location>
        <begin position="329"/>
        <end position="430"/>
    </location>
</feature>
<keyword evidence="4 10" id="KW-0420">Kringle</keyword>
<feature type="chain" id="PRO_5035474101" evidence="12">
    <location>
        <begin position="23"/>
        <end position="899"/>
    </location>
</feature>
<dbReference type="OrthoDB" id="6102375at2759"/>
<evidence type="ECO:0000256" key="8">
    <source>
        <dbReference type="ARBA" id="ARBA00022840"/>
    </source>
</evidence>
<dbReference type="InterPro" id="IPR006202">
    <property type="entry name" value="Neur_chan_lig-bd"/>
</dbReference>
<dbReference type="Gene3D" id="2.60.120.290">
    <property type="entry name" value="Spermadhesin, CUB domain"/>
    <property type="match status" value="1"/>
</dbReference>
<dbReference type="Gene3D" id="1.10.2000.10">
    <property type="entry name" value="Frizzled cysteine-rich domain"/>
    <property type="match status" value="1"/>
</dbReference>
<dbReference type="GO" id="GO:0005230">
    <property type="term" value="F:extracellular ligand-gated monoatomic ion channel activity"/>
    <property type="evidence" value="ECO:0007669"/>
    <property type="project" value="InterPro"/>
</dbReference>
<dbReference type="PANTHER" id="PTHR46335">
    <property type="entry name" value="CUBILIN"/>
    <property type="match status" value="1"/>
</dbReference>
<dbReference type="Gene3D" id="2.40.20.10">
    <property type="entry name" value="Plasminogen Kringle 4"/>
    <property type="match status" value="1"/>
</dbReference>
<dbReference type="InterPro" id="IPR036719">
    <property type="entry name" value="Neuro-gated_channel_TM_sf"/>
</dbReference>
<evidence type="ECO:0000256" key="10">
    <source>
        <dbReference type="PROSITE-ProRule" id="PRU00121"/>
    </source>
</evidence>
<dbReference type="CDD" id="cd19051">
    <property type="entry name" value="LGIC_TM_cation"/>
    <property type="match status" value="1"/>
</dbReference>
<name>A0A8K0A9K4_BRALA</name>
<keyword evidence="12" id="KW-0732">Signal</keyword>
<dbReference type="Proteomes" id="UP000838412">
    <property type="component" value="Chromosome 7"/>
</dbReference>
<dbReference type="InterPro" id="IPR035914">
    <property type="entry name" value="Sperma_CUB_dom_sf"/>
</dbReference>
<dbReference type="Pfam" id="PF01392">
    <property type="entry name" value="Fz"/>
    <property type="match status" value="1"/>
</dbReference>
<keyword evidence="3" id="KW-0597">Phosphoprotein</keyword>
<dbReference type="PANTHER" id="PTHR46335:SF1">
    <property type="entry name" value="CUBILIN"/>
    <property type="match status" value="1"/>
</dbReference>
<dbReference type="Gene3D" id="2.70.170.10">
    <property type="entry name" value="Neurotransmitter-gated ion-channel ligand-binding domain"/>
    <property type="match status" value="2"/>
</dbReference>
<dbReference type="InterPro" id="IPR000859">
    <property type="entry name" value="CUB_dom"/>
</dbReference>
<evidence type="ECO:0000259" key="15">
    <source>
        <dbReference type="PROSITE" id="PS50070"/>
    </source>
</evidence>
<gene>
    <name evidence="16" type="primary">CHRNB3</name>
    <name evidence="16" type="ORF">BLAG_LOCUS22407</name>
</gene>
<dbReference type="SMART" id="SM00130">
    <property type="entry name" value="KR"/>
    <property type="match status" value="1"/>
</dbReference>
<accession>A0A8K0A9K4</accession>
<dbReference type="InterPro" id="IPR038178">
    <property type="entry name" value="Kringle_sf"/>
</dbReference>
<feature type="signal peptide" evidence="12">
    <location>
        <begin position="1"/>
        <end position="22"/>
    </location>
</feature>
<dbReference type="EMBL" id="OV696692">
    <property type="protein sequence ID" value="CAH1269934.1"/>
    <property type="molecule type" value="Genomic_DNA"/>
</dbReference>
<dbReference type="InterPro" id="IPR006029">
    <property type="entry name" value="Neurotrans-gated_channel_TM"/>
</dbReference>
<evidence type="ECO:0000256" key="7">
    <source>
        <dbReference type="ARBA" id="ARBA00022837"/>
    </source>
</evidence>
<proteinExistence type="predicted"/>
<dbReference type="SMART" id="SM00063">
    <property type="entry name" value="FRI"/>
    <property type="match status" value="1"/>
</dbReference>
<evidence type="ECO:0000259" key="14">
    <source>
        <dbReference type="PROSITE" id="PS50038"/>
    </source>
</evidence>
<evidence type="ECO:0000259" key="13">
    <source>
        <dbReference type="PROSITE" id="PS01180"/>
    </source>
</evidence>
<evidence type="ECO:0000256" key="5">
    <source>
        <dbReference type="ARBA" id="ARBA00022723"/>
    </source>
</evidence>
<organism evidence="16 17">
    <name type="scientific">Branchiostoma lanceolatum</name>
    <name type="common">Common lancelet</name>
    <name type="synonym">Amphioxus lanceolatum</name>
    <dbReference type="NCBI Taxonomy" id="7740"/>
    <lineage>
        <taxon>Eukaryota</taxon>
        <taxon>Metazoa</taxon>
        <taxon>Chordata</taxon>
        <taxon>Cephalochordata</taxon>
        <taxon>Leptocardii</taxon>
        <taxon>Amphioxiformes</taxon>
        <taxon>Branchiostomatidae</taxon>
        <taxon>Branchiostoma</taxon>
    </lineage>
</organism>
<evidence type="ECO:0000256" key="6">
    <source>
        <dbReference type="ARBA" id="ARBA00022741"/>
    </source>
</evidence>
<dbReference type="SUPFAM" id="SSF63501">
    <property type="entry name" value="Frizzled cysteine-rich domain"/>
    <property type="match status" value="1"/>
</dbReference>
<dbReference type="PROSITE" id="PS01180">
    <property type="entry name" value="CUB"/>
    <property type="match status" value="1"/>
</dbReference>
<dbReference type="SUPFAM" id="SSF90112">
    <property type="entry name" value="Neurotransmitter-gated ion-channel transmembrane pore"/>
    <property type="match status" value="1"/>
</dbReference>
<feature type="transmembrane region" description="Helical" evidence="11">
    <location>
        <begin position="876"/>
        <end position="896"/>
    </location>
</feature>
<feature type="transmembrane region" description="Helical" evidence="11">
    <location>
        <begin position="735"/>
        <end position="758"/>
    </location>
</feature>
<dbReference type="InterPro" id="IPR000001">
    <property type="entry name" value="Kringle"/>
</dbReference>
<dbReference type="Pfam" id="PF22633">
    <property type="entry name" value="F5_F8_type_C_2"/>
    <property type="match status" value="1"/>
</dbReference>
<evidence type="ECO:0000256" key="4">
    <source>
        <dbReference type="ARBA" id="ARBA00022572"/>
    </source>
</evidence>
<dbReference type="PROSITE" id="PS50070">
    <property type="entry name" value="KRINGLE_2"/>
    <property type="match status" value="1"/>
</dbReference>
<dbReference type="SUPFAM" id="SSF63712">
    <property type="entry name" value="Nicotinic receptor ligand binding domain-like"/>
    <property type="match status" value="1"/>
</dbReference>
<dbReference type="Gene3D" id="2.60.120.260">
    <property type="entry name" value="Galactose-binding domain-like"/>
    <property type="match status" value="1"/>
</dbReference>
<dbReference type="Gene3D" id="1.20.58.390">
    <property type="entry name" value="Neurotransmitter-gated ion-channel transmembrane domain"/>
    <property type="match status" value="1"/>
</dbReference>
<comment type="caution">
    <text evidence="10">Lacks conserved residue(s) required for the propagation of feature annotation.</text>
</comment>
<dbReference type="InterPro" id="IPR008979">
    <property type="entry name" value="Galactose-bd-like_sf"/>
</dbReference>
<evidence type="ECO:0000313" key="17">
    <source>
        <dbReference type="Proteomes" id="UP000838412"/>
    </source>
</evidence>
<dbReference type="InterPro" id="IPR006585">
    <property type="entry name" value="FTP1"/>
</dbReference>
<sequence>MDRRRIVALFVILLASVAFVCGQQNTTSTRPTEGATESATTQSGQVILLLADREKRRISSPGYPDNPYPNDMSITWRVAVNHSLPGDNVVHLEFDHFELEEEPDCVWDYVAVYDGINNVSDRYSSVALTVSCSDPCGVRQGPADCPVKDGRASGRFLVGTPEINVALHKRASQSSLLRSEYPAERAVDGNTGTILYPRQECTHTGLEYEPWWKVDLGDIYVISQVIVINRGDCCGERLRNFMVRVCPFEEIRENTPCGSIYSATPSDGQTIDVRCAEPISGRWVSVQLIGREDYLSLCEVQVYTATGDTVAGMLPDISQPTPPEFKAHCKDPNLDFSSVNIPNFYGHRSVEEILASRQWQEMKTANTSCHPQIRPFLCSLLVAGFRRQDGLPCQSWCWEVRSSCSSRVINGSLFEAIACESLPPTRCVNLRSPQDCYYGNGVNYRGTGTLPVEGGKTCHNWTEALGSRYTFFDWADLRENYCRNLSPVNQRLRLQNALLASGSYSRKLAPHSHEVSVVFRANLEEIIDADEKNENMFASISFRLQWMDSRLSWIPYNGDARFGDFPDAPVTVTSDGLVTWDIIDLVTTTCNLKPALFPFDSMECPVCLGGRTGERFYCNISSEETFVAEPQSNIKGFKACGEGDVDKANQWNARWTINVTEKKGCIIMKFDRIPTFHLCTTLFPAIILTLLMCITFVLPIDKGDRLSFGMTILLSMVVSLVFITDVLPAKGSMPVVAILIIVYMCMMGFFLIVTVMIIRVSSSDKNLPPLVKKVFLRYVARLVFLGDLTQRKHGHTVLKVDDFEMMEGMKGKDSKPSETEPRHLLEVLLSLKDSVNNLSDAVESFAASGQPQTTKATEDEAVKTDYGQLAKVLDRLCLFLYVFGLIIAIPIVRFSTDNN</sequence>
<evidence type="ECO:0000256" key="12">
    <source>
        <dbReference type="SAM" id="SignalP"/>
    </source>
</evidence>
<dbReference type="SMART" id="SM00607">
    <property type="entry name" value="FTP"/>
    <property type="match status" value="1"/>
</dbReference>
<dbReference type="Pfam" id="PF02931">
    <property type="entry name" value="Neur_chan_LBD"/>
    <property type="match status" value="1"/>
</dbReference>
<keyword evidence="7" id="KW-0106">Calcium</keyword>
<evidence type="ECO:0000256" key="3">
    <source>
        <dbReference type="ARBA" id="ARBA00022553"/>
    </source>
</evidence>
<dbReference type="SUPFAM" id="SSF49854">
    <property type="entry name" value="Spermadhesin, CUB domain"/>
    <property type="match status" value="1"/>
</dbReference>
<keyword evidence="9" id="KW-1015">Disulfide bond</keyword>
<comment type="subcellular location">
    <subcellularLocation>
        <location evidence="1">Membrane</location>
        <topology evidence="1">Multi-pass membrane protein</topology>
    </subcellularLocation>
    <subcellularLocation>
        <location evidence="2">Membrane</location>
        <topology evidence="2">Single-pass type I membrane protein</topology>
    </subcellularLocation>
</comment>
<keyword evidence="11" id="KW-0472">Membrane</keyword>
<dbReference type="InterPro" id="IPR036734">
    <property type="entry name" value="Neur_chan_lig-bd_sf"/>
</dbReference>
<feature type="transmembrane region" description="Helical" evidence="11">
    <location>
        <begin position="675"/>
        <end position="698"/>
    </location>
</feature>
<dbReference type="GO" id="GO:0016020">
    <property type="term" value="C:membrane"/>
    <property type="evidence" value="ECO:0007669"/>
    <property type="project" value="UniProtKB-SubCell"/>
</dbReference>
<evidence type="ECO:0000256" key="11">
    <source>
        <dbReference type="SAM" id="Phobius"/>
    </source>
</evidence>
<keyword evidence="11" id="KW-1133">Transmembrane helix</keyword>
<dbReference type="SUPFAM" id="SSF49785">
    <property type="entry name" value="Galactose-binding domain-like"/>
    <property type="match status" value="1"/>
</dbReference>
<dbReference type="FunFam" id="1.20.58.390:FF:000156">
    <property type="entry name" value="Uncharacterized protein"/>
    <property type="match status" value="1"/>
</dbReference>
<keyword evidence="8" id="KW-0067">ATP-binding</keyword>
<feature type="domain" description="CUB" evidence="13">
    <location>
        <begin position="21"/>
        <end position="123"/>
    </location>
</feature>
<dbReference type="Pfam" id="PF02932">
    <property type="entry name" value="Neur_chan_memb"/>
    <property type="match status" value="1"/>
</dbReference>
<evidence type="ECO:0000313" key="16">
    <source>
        <dbReference type="EMBL" id="CAH1269934.1"/>
    </source>
</evidence>
<dbReference type="InterPro" id="IPR013806">
    <property type="entry name" value="Kringle-like"/>
</dbReference>
<dbReference type="InterPro" id="IPR020067">
    <property type="entry name" value="Frizzled_dom"/>
</dbReference>
<keyword evidence="17" id="KW-1185">Reference proteome</keyword>
<evidence type="ECO:0000256" key="2">
    <source>
        <dbReference type="ARBA" id="ARBA00004479"/>
    </source>
</evidence>
<reference evidence="16" key="1">
    <citation type="submission" date="2022-01" db="EMBL/GenBank/DDBJ databases">
        <authorList>
            <person name="Braso-Vives M."/>
        </authorList>
    </citation>
    <scope>NUCLEOTIDE SEQUENCE</scope>
</reference>
<feature type="domain" description="Kringle" evidence="15">
    <location>
        <begin position="435"/>
        <end position="484"/>
    </location>
</feature>
<keyword evidence="6" id="KW-0547">Nucleotide-binding</keyword>
<keyword evidence="5" id="KW-0479">Metal-binding</keyword>
<dbReference type="GO" id="GO:0005524">
    <property type="term" value="F:ATP binding"/>
    <property type="evidence" value="ECO:0007669"/>
    <property type="project" value="UniProtKB-KW"/>
</dbReference>
<dbReference type="GO" id="GO:0046872">
    <property type="term" value="F:metal ion binding"/>
    <property type="evidence" value="ECO:0007669"/>
    <property type="project" value="UniProtKB-KW"/>
</dbReference>
<dbReference type="CDD" id="cd00041">
    <property type="entry name" value="CUB"/>
    <property type="match status" value="1"/>
</dbReference>
<dbReference type="SMART" id="SM00042">
    <property type="entry name" value="CUB"/>
    <property type="match status" value="1"/>
</dbReference>
<dbReference type="AlphaFoldDB" id="A0A8K0A9K4"/>